<feature type="signal peptide" evidence="1">
    <location>
        <begin position="1"/>
        <end position="16"/>
    </location>
</feature>
<name>A0ABD6E8H2_9BILA</name>
<dbReference type="EMBL" id="JBGFUD010001005">
    <property type="protein sequence ID" value="MFH4975597.1"/>
    <property type="molecule type" value="Genomic_DNA"/>
</dbReference>
<evidence type="ECO:0000313" key="4">
    <source>
        <dbReference type="Proteomes" id="UP001608902"/>
    </source>
</evidence>
<proteinExistence type="predicted"/>
<reference evidence="3 4" key="1">
    <citation type="submission" date="2024-08" db="EMBL/GenBank/DDBJ databases">
        <title>Gnathostoma spinigerum genome.</title>
        <authorList>
            <person name="Gonzalez-Bertolin B."/>
            <person name="Monzon S."/>
            <person name="Zaballos A."/>
            <person name="Jimenez P."/>
            <person name="Dekumyoy P."/>
            <person name="Varona S."/>
            <person name="Cuesta I."/>
            <person name="Sumanam S."/>
            <person name="Adisakwattana P."/>
            <person name="Gasser R.B."/>
            <person name="Hernandez-Gonzalez A."/>
            <person name="Young N.D."/>
            <person name="Perteguer M.J."/>
        </authorList>
    </citation>
    <scope>NUCLEOTIDE SEQUENCE [LARGE SCALE GENOMIC DNA]</scope>
    <source>
        <strain evidence="3">AL3</strain>
        <tissue evidence="3">Liver</tissue>
    </source>
</reference>
<dbReference type="PANTHER" id="PTHR31967">
    <property type="entry name" value="GROUNDHOG (HEDGEHOG-LIKE FAMILY)-RELATED"/>
    <property type="match status" value="1"/>
</dbReference>
<dbReference type="Proteomes" id="UP001608902">
    <property type="component" value="Unassembled WGS sequence"/>
</dbReference>
<accession>A0ABD6E8H2</accession>
<protein>
    <recommendedName>
        <fullName evidence="2">Ground-like domain-containing protein</fullName>
    </recommendedName>
</protein>
<dbReference type="PANTHER" id="PTHR31967:SF20">
    <property type="entry name" value="GROUND-LIKE DOMAIN-CONTAINING PROTEIN"/>
    <property type="match status" value="1"/>
</dbReference>
<dbReference type="Pfam" id="PF04155">
    <property type="entry name" value="Ground-like"/>
    <property type="match status" value="1"/>
</dbReference>
<organism evidence="3 4">
    <name type="scientific">Gnathostoma spinigerum</name>
    <dbReference type="NCBI Taxonomy" id="75299"/>
    <lineage>
        <taxon>Eukaryota</taxon>
        <taxon>Metazoa</taxon>
        <taxon>Ecdysozoa</taxon>
        <taxon>Nematoda</taxon>
        <taxon>Chromadorea</taxon>
        <taxon>Rhabditida</taxon>
        <taxon>Spirurina</taxon>
        <taxon>Gnathostomatomorpha</taxon>
        <taxon>Gnathostomatoidea</taxon>
        <taxon>Gnathostomatidae</taxon>
        <taxon>Gnathostoma</taxon>
    </lineage>
</organism>
<keyword evidence="4" id="KW-1185">Reference proteome</keyword>
<keyword evidence="1" id="KW-0732">Signal</keyword>
<evidence type="ECO:0000256" key="1">
    <source>
        <dbReference type="SAM" id="SignalP"/>
    </source>
</evidence>
<feature type="chain" id="PRO_5044825826" description="Ground-like domain-containing protein" evidence="1">
    <location>
        <begin position="17"/>
        <end position="230"/>
    </location>
</feature>
<dbReference type="AlphaFoldDB" id="A0ABD6E8H2"/>
<sequence>MLYSPWFLLLTICTSSLHCALIKDNINYSSAIKLPAIGEFDHLRSLRIRRRNESSFIAFPQYATDGFEENAERTTWSIDVPPGAPRPQCFTNEYGFMCCNRKLQALMEQTYQFLSTKPYWNTCNIQLVCNIMQKSLEDRFLVSFEMIAGLSDFAAKAHFYGNYLCKIKQGDRYLLAYAAPRNETPLIPYQPTPKIPSVQIRKLIKPLAHKHNCPHSFWQRRQLFRHSRTC</sequence>
<feature type="domain" description="Ground-like" evidence="2">
    <location>
        <begin position="95"/>
        <end position="177"/>
    </location>
</feature>
<comment type="caution">
    <text evidence="3">The sequence shown here is derived from an EMBL/GenBank/DDBJ whole genome shotgun (WGS) entry which is preliminary data.</text>
</comment>
<gene>
    <name evidence="3" type="ORF">AB6A40_002306</name>
</gene>
<evidence type="ECO:0000313" key="3">
    <source>
        <dbReference type="EMBL" id="MFH4975597.1"/>
    </source>
</evidence>
<evidence type="ECO:0000259" key="2">
    <source>
        <dbReference type="Pfam" id="PF04155"/>
    </source>
</evidence>
<dbReference type="InterPro" id="IPR007284">
    <property type="entry name" value="Ground-like_dom"/>
</dbReference>